<dbReference type="Pfam" id="PF08482">
    <property type="entry name" value="HrpB_C"/>
    <property type="match status" value="1"/>
</dbReference>
<dbReference type="InterPro" id="IPR056329">
    <property type="entry name" value="CON_HrpB"/>
</dbReference>
<keyword evidence="9" id="KW-1185">Reference proteome</keyword>
<dbReference type="PROSITE" id="PS51192">
    <property type="entry name" value="HELICASE_ATP_BIND_1"/>
    <property type="match status" value="1"/>
</dbReference>
<feature type="domain" description="Helicase C-terminal" evidence="7">
    <location>
        <begin position="204"/>
        <end position="371"/>
    </location>
</feature>
<dbReference type="PIRSF" id="PIRSF005496">
    <property type="entry name" value="ATP_hel_hrpB"/>
    <property type="match status" value="1"/>
</dbReference>
<dbReference type="Proteomes" id="UP000596092">
    <property type="component" value="Chromosome"/>
</dbReference>
<dbReference type="SMART" id="SM00490">
    <property type="entry name" value="HELICc"/>
    <property type="match status" value="1"/>
</dbReference>
<reference evidence="8 9" key="1">
    <citation type="submission" date="2020-05" db="EMBL/GenBank/DDBJ databases">
        <title>Complete genome of Desulfobulbus oligotrophicus.</title>
        <authorList>
            <person name="Podar M."/>
        </authorList>
    </citation>
    <scope>NUCLEOTIDE SEQUENCE [LARGE SCALE GENOMIC DNA]</scope>
    <source>
        <strain evidence="8 9">Prop6</strain>
    </source>
</reference>
<dbReference type="EMBL" id="CP054140">
    <property type="protein sequence ID" value="QQG66157.1"/>
    <property type="molecule type" value="Genomic_DNA"/>
</dbReference>
<organism evidence="8 9">
    <name type="scientific">Desulfobulbus oligotrophicus</name>
    <dbReference type="NCBI Taxonomy" id="1909699"/>
    <lineage>
        <taxon>Bacteria</taxon>
        <taxon>Pseudomonadati</taxon>
        <taxon>Thermodesulfobacteriota</taxon>
        <taxon>Desulfobulbia</taxon>
        <taxon>Desulfobulbales</taxon>
        <taxon>Desulfobulbaceae</taxon>
        <taxon>Desulfobulbus</taxon>
    </lineage>
</organism>
<dbReference type="GO" id="GO:0005524">
    <property type="term" value="F:ATP binding"/>
    <property type="evidence" value="ECO:0007669"/>
    <property type="project" value="UniProtKB-KW"/>
</dbReference>
<dbReference type="Pfam" id="PF04408">
    <property type="entry name" value="WHD_HA2"/>
    <property type="match status" value="1"/>
</dbReference>
<keyword evidence="4" id="KW-0067">ATP-binding</keyword>
<evidence type="ECO:0000313" key="9">
    <source>
        <dbReference type="Proteomes" id="UP000596092"/>
    </source>
</evidence>
<dbReference type="PANTHER" id="PTHR43519:SF1">
    <property type="entry name" value="ATP-DEPENDENT RNA HELICASE HRPB"/>
    <property type="match status" value="1"/>
</dbReference>
<dbReference type="Pfam" id="PF00271">
    <property type="entry name" value="Helicase_C"/>
    <property type="match status" value="1"/>
</dbReference>
<dbReference type="SUPFAM" id="SSF52540">
    <property type="entry name" value="P-loop containing nucleoside triphosphate hydrolases"/>
    <property type="match status" value="1"/>
</dbReference>
<proteinExistence type="predicted"/>
<dbReference type="InterPro" id="IPR048333">
    <property type="entry name" value="HA2_WH"/>
</dbReference>
<name>A0A7T6AR35_9BACT</name>
<dbReference type="AlphaFoldDB" id="A0A7T6AR35"/>
<dbReference type="PROSITE" id="PS51194">
    <property type="entry name" value="HELICASE_CTER"/>
    <property type="match status" value="1"/>
</dbReference>
<dbReference type="Gene3D" id="1.20.120.1080">
    <property type="match status" value="1"/>
</dbReference>
<feature type="domain" description="Helicase ATP-binding" evidence="6">
    <location>
        <begin position="15"/>
        <end position="178"/>
    </location>
</feature>
<feature type="region of interest" description="Disordered" evidence="5">
    <location>
        <begin position="816"/>
        <end position="838"/>
    </location>
</feature>
<dbReference type="GO" id="GO:0004386">
    <property type="term" value="F:helicase activity"/>
    <property type="evidence" value="ECO:0007669"/>
    <property type="project" value="UniProtKB-KW"/>
</dbReference>
<dbReference type="GO" id="GO:0016787">
    <property type="term" value="F:hydrolase activity"/>
    <property type="evidence" value="ECO:0007669"/>
    <property type="project" value="UniProtKB-KW"/>
</dbReference>
<sequence length="838" mass="92266">MPLPASLLSTILPDLQAALSRGHALLTAPPGTGKTTVVPLALLQASWLAHKTILLLEPRRLAARAAAARMASLLGESVGQTVGYHIRFDRRIGPDTRIEVLTEGILTRRLQTDTDLEKVGLIIFDEFHERSIHADLALALCLDLCHLKHDLRLLVMSATLDTQATADLLGNAPVLSCAGRQHEVRIRYMDRPAQGRIASITAHGIRRAVQEEQGDILTFLPGVGEIKEVGRLLANDALFSRETTVCQLYGDLGKEAQDRALFPDPGGRRRIILATSIAETSLTIEGVGCVVDSGWSRLPAFDPRTGLSRLTTMRVSKASADQRAGRAGRLGPGSCLRLWTRAEHHNLPPFHPPEILNVDLASLTLELALWGVTDPAALQWLDPPRPGPFRQAQELLQSLNAIDTSGKITPTGRQLAALPLHPRLGHLLLTAEKHGMASLACDIAALLSERDLFYQSTSASVHDRFTLLSAWRQTGKTAISTQEGDRWIVQRVNQAARQWSHLCKGTTKATDPATIGSLLAAAYPDRIACRRPGQQERYLLTSGRGVRLAPGDPLANSEYLVVARLDGGLREGRIHLAETVDIETLRHHHARLFSKEEVVEWDDIAGKVLAVQRERLGAIVLSEQPLADANPEAVRAALLDGIGQRGLDCLPWNRESRQLQARILCLRSRQADTDWPDVSDAALHADPGWIAPYLDGMNSLEQLRNLTLQTILTAQLSWEQQQQLRKLAPETYTVPSGSRIRLNYQSDSRPPVLAVRLQELFGLAETPAICNNSVPLLLHLLSPAHRPIQVTSDLAGFWKRGYPEVKKELKGRYPKHFWPDDPLQAKPTRGVRKSSVPR</sequence>
<dbReference type="Gene3D" id="3.40.50.300">
    <property type="entry name" value="P-loop containing nucleotide triphosphate hydrolases"/>
    <property type="match status" value="2"/>
</dbReference>
<dbReference type="InterPro" id="IPR007502">
    <property type="entry name" value="Helicase-assoc_dom"/>
</dbReference>
<evidence type="ECO:0000259" key="7">
    <source>
        <dbReference type="PROSITE" id="PS51194"/>
    </source>
</evidence>
<accession>A0A7T6AR35</accession>
<dbReference type="InterPro" id="IPR027417">
    <property type="entry name" value="P-loop_NTPase"/>
</dbReference>
<dbReference type="FunFam" id="3.40.50.300:FF:002125">
    <property type="entry name" value="ATP-dependent helicase HrpB"/>
    <property type="match status" value="1"/>
</dbReference>
<dbReference type="InterPro" id="IPR011545">
    <property type="entry name" value="DEAD/DEAH_box_helicase_dom"/>
</dbReference>
<dbReference type="InterPro" id="IPR001650">
    <property type="entry name" value="Helicase_C-like"/>
</dbReference>
<dbReference type="SMART" id="SM00847">
    <property type="entry name" value="HA2"/>
    <property type="match status" value="1"/>
</dbReference>
<keyword evidence="3 8" id="KW-0347">Helicase</keyword>
<evidence type="ECO:0000256" key="2">
    <source>
        <dbReference type="ARBA" id="ARBA00022801"/>
    </source>
</evidence>
<dbReference type="CDD" id="cd18791">
    <property type="entry name" value="SF2_C_RHA"/>
    <property type="match status" value="1"/>
</dbReference>
<dbReference type="InterPro" id="IPR010225">
    <property type="entry name" value="HrpB"/>
</dbReference>
<evidence type="ECO:0000313" key="8">
    <source>
        <dbReference type="EMBL" id="QQG66157.1"/>
    </source>
</evidence>
<keyword evidence="1" id="KW-0547">Nucleotide-binding</keyword>
<evidence type="ECO:0000256" key="4">
    <source>
        <dbReference type="ARBA" id="ARBA00022840"/>
    </source>
</evidence>
<dbReference type="RefSeq" id="WP_199262025.1">
    <property type="nucleotide sequence ID" value="NZ_CP054140.1"/>
</dbReference>
<dbReference type="InterPro" id="IPR013689">
    <property type="entry name" value="RNA_helicase_ATP-dep_HrpB_C"/>
</dbReference>
<dbReference type="Pfam" id="PF24473">
    <property type="entry name" value="CON_HrpB"/>
    <property type="match status" value="1"/>
</dbReference>
<evidence type="ECO:0000256" key="5">
    <source>
        <dbReference type="SAM" id="MobiDB-lite"/>
    </source>
</evidence>
<evidence type="ECO:0000256" key="3">
    <source>
        <dbReference type="ARBA" id="ARBA00022806"/>
    </source>
</evidence>
<dbReference type="KEGG" id="dog:HP555_09925"/>
<dbReference type="PANTHER" id="PTHR43519">
    <property type="entry name" value="ATP-DEPENDENT RNA HELICASE HRPB"/>
    <property type="match status" value="1"/>
</dbReference>
<evidence type="ECO:0000256" key="1">
    <source>
        <dbReference type="ARBA" id="ARBA00022741"/>
    </source>
</evidence>
<dbReference type="InterPro" id="IPR014001">
    <property type="entry name" value="Helicase_ATP-bd"/>
</dbReference>
<dbReference type="Pfam" id="PF00270">
    <property type="entry name" value="DEAD"/>
    <property type="match status" value="1"/>
</dbReference>
<dbReference type="Pfam" id="PF21010">
    <property type="entry name" value="HA2_C"/>
    <property type="match status" value="1"/>
</dbReference>
<dbReference type="GO" id="GO:0003676">
    <property type="term" value="F:nucleic acid binding"/>
    <property type="evidence" value="ECO:0007669"/>
    <property type="project" value="InterPro"/>
</dbReference>
<evidence type="ECO:0000259" key="6">
    <source>
        <dbReference type="PROSITE" id="PS51192"/>
    </source>
</evidence>
<gene>
    <name evidence="8" type="primary">hrpB</name>
    <name evidence="8" type="ORF">HP555_09925</name>
</gene>
<dbReference type="NCBIfam" id="TIGR01970">
    <property type="entry name" value="DEAH_box_HrpB"/>
    <property type="match status" value="1"/>
</dbReference>
<dbReference type="SMART" id="SM00487">
    <property type="entry name" value="DEXDc"/>
    <property type="match status" value="1"/>
</dbReference>
<keyword evidence="2" id="KW-0378">Hydrolase</keyword>
<protein>
    <submittedName>
        <fullName evidence="8">ATP-dependent helicase HrpB</fullName>
    </submittedName>
</protein>